<dbReference type="InterPro" id="IPR029069">
    <property type="entry name" value="HotDog_dom_sf"/>
</dbReference>
<proteinExistence type="inferred from homology"/>
<dbReference type="NCBIfam" id="TIGR00051">
    <property type="entry name" value="YbgC/FadM family acyl-CoA thioesterase"/>
    <property type="match status" value="1"/>
</dbReference>
<keyword evidence="2" id="KW-0378">Hydrolase</keyword>
<organism evidence="3 4">
    <name type="scientific">Candidatus Contendibacter odensensis</name>
    <dbReference type="NCBI Taxonomy" id="1400860"/>
    <lineage>
        <taxon>Bacteria</taxon>
        <taxon>Pseudomonadati</taxon>
        <taxon>Pseudomonadota</taxon>
        <taxon>Gammaproteobacteria</taxon>
        <taxon>Candidatus Competibacteraceae</taxon>
        <taxon>Candidatus Contendibacter</taxon>
    </lineage>
</organism>
<comment type="similarity">
    <text evidence="1">Belongs to the 4-hydroxybenzoyl-CoA thioesterase family.</text>
</comment>
<protein>
    <submittedName>
        <fullName evidence="3">Thioesterase</fullName>
    </submittedName>
</protein>
<dbReference type="CDD" id="cd00586">
    <property type="entry name" value="4HBT"/>
    <property type="match status" value="1"/>
</dbReference>
<evidence type="ECO:0000313" key="3">
    <source>
        <dbReference type="EMBL" id="PIE83231.1"/>
    </source>
</evidence>
<evidence type="ECO:0000256" key="2">
    <source>
        <dbReference type="ARBA" id="ARBA00022801"/>
    </source>
</evidence>
<dbReference type="Gene3D" id="3.10.129.10">
    <property type="entry name" value="Hotdog Thioesterase"/>
    <property type="match status" value="1"/>
</dbReference>
<dbReference type="SUPFAM" id="SSF54637">
    <property type="entry name" value="Thioesterase/thiol ester dehydrase-isomerase"/>
    <property type="match status" value="1"/>
</dbReference>
<dbReference type="GO" id="GO:0047617">
    <property type="term" value="F:fatty acyl-CoA hydrolase activity"/>
    <property type="evidence" value="ECO:0007669"/>
    <property type="project" value="TreeGrafter"/>
</dbReference>
<dbReference type="Proteomes" id="UP000229278">
    <property type="component" value="Unassembled WGS sequence"/>
</dbReference>
<accession>A0A2G6PF93</accession>
<dbReference type="InterPro" id="IPR006684">
    <property type="entry name" value="YbgC/YbaW"/>
</dbReference>
<dbReference type="PIRSF" id="PIRSF003230">
    <property type="entry name" value="YbgC"/>
    <property type="match status" value="1"/>
</dbReference>
<dbReference type="PANTHER" id="PTHR31793">
    <property type="entry name" value="4-HYDROXYBENZOYL-COA THIOESTERASE FAMILY MEMBER"/>
    <property type="match status" value="1"/>
</dbReference>
<dbReference type="PANTHER" id="PTHR31793:SF24">
    <property type="entry name" value="LONG-CHAIN ACYL-COA THIOESTERASE FADM"/>
    <property type="match status" value="1"/>
</dbReference>
<dbReference type="Pfam" id="PF13279">
    <property type="entry name" value="4HBT_2"/>
    <property type="match status" value="1"/>
</dbReference>
<dbReference type="AlphaFoldDB" id="A0A2G6PF93"/>
<evidence type="ECO:0000313" key="4">
    <source>
        <dbReference type="Proteomes" id="UP000229278"/>
    </source>
</evidence>
<name>A0A2G6PF93_9GAMM</name>
<evidence type="ECO:0000256" key="1">
    <source>
        <dbReference type="ARBA" id="ARBA00005953"/>
    </source>
</evidence>
<comment type="caution">
    <text evidence="3">The sequence shown here is derived from an EMBL/GenBank/DDBJ whole genome shotgun (WGS) entry which is preliminary data.</text>
</comment>
<dbReference type="EMBL" id="PDTV01000006">
    <property type="protein sequence ID" value="PIE83231.1"/>
    <property type="molecule type" value="Genomic_DNA"/>
</dbReference>
<dbReference type="InterPro" id="IPR050563">
    <property type="entry name" value="4-hydroxybenzoyl-CoA_TE"/>
</dbReference>
<reference evidence="3 4" key="1">
    <citation type="submission" date="2017-10" db="EMBL/GenBank/DDBJ databases">
        <title>Novel microbial diversity and functional potential in the marine mammal oral microbiome.</title>
        <authorList>
            <person name="Dudek N.K."/>
            <person name="Sun C.L."/>
            <person name="Burstein D."/>
            <person name="Kantor R.S."/>
            <person name="Aliaga Goltsman D.S."/>
            <person name="Bik E.M."/>
            <person name="Thomas B.C."/>
            <person name="Banfield J.F."/>
            <person name="Relman D.A."/>
        </authorList>
    </citation>
    <scope>NUCLEOTIDE SEQUENCE [LARGE SCALE GENOMIC DNA]</scope>
    <source>
        <strain evidence="3">DOLJORAL78_50_517</strain>
    </source>
</reference>
<gene>
    <name evidence="3" type="ORF">CSA09_02820</name>
</gene>
<sequence>MAHSIEIKVRGYHLDLFHHVNNARYLEFLEEARWSFLEHKGGSDSLDFLERHSYVFAIVNININYRRAAYMGEILLINTSIKSVSDRSFVMYQSVVLKGTDTMVSDADVTIVIMDTRTERSVPLDGELRTSLERMVD</sequence>